<keyword evidence="2" id="KW-1185">Reference proteome</keyword>
<proteinExistence type="predicted"/>
<evidence type="ECO:0000313" key="1">
    <source>
        <dbReference type="EMBL" id="MEN3235567.1"/>
    </source>
</evidence>
<dbReference type="RefSeq" id="WP_346013123.1">
    <property type="nucleotide sequence ID" value="NZ_JAQYXP010000002.1"/>
</dbReference>
<dbReference type="Proteomes" id="UP001407347">
    <property type="component" value="Unassembled WGS sequence"/>
</dbReference>
<reference evidence="1 2" key="1">
    <citation type="journal article" date="2023" name="PLoS ONE">
        <title>Complete genome assembly of Hawai'i environmental nontuberculous mycobacteria reveals unexpected co-isolation with methylobacteria.</title>
        <authorList>
            <person name="Hendrix J."/>
            <person name="Epperson L.E."/>
            <person name="Tong E.I."/>
            <person name="Chan Y.L."/>
            <person name="Hasan N.A."/>
            <person name="Dawrs S.N."/>
            <person name="Norton G.J."/>
            <person name="Virdi R."/>
            <person name="Crooks J.L."/>
            <person name="Chan E.D."/>
            <person name="Honda J.R."/>
            <person name="Strong M."/>
        </authorList>
    </citation>
    <scope>NUCLEOTIDE SEQUENCE [LARGE SCALE GENOMIC DNA]</scope>
    <source>
        <strain evidence="1 2">NJH_HI04-1</strain>
    </source>
</reference>
<accession>A0ABU9ZVJ2</accession>
<dbReference type="EMBL" id="JAQYXP010000002">
    <property type="protein sequence ID" value="MEN3235567.1"/>
    <property type="molecule type" value="Genomic_DNA"/>
</dbReference>
<organism evidence="1 2">
    <name type="scientific">Methylobacterium ajmalii</name>
    <dbReference type="NCBI Taxonomy" id="2738439"/>
    <lineage>
        <taxon>Bacteria</taxon>
        <taxon>Pseudomonadati</taxon>
        <taxon>Pseudomonadota</taxon>
        <taxon>Alphaproteobacteria</taxon>
        <taxon>Hyphomicrobiales</taxon>
        <taxon>Methylobacteriaceae</taxon>
        <taxon>Methylobacterium</taxon>
    </lineage>
</organism>
<evidence type="ECO:0000313" key="2">
    <source>
        <dbReference type="Proteomes" id="UP001407347"/>
    </source>
</evidence>
<comment type="caution">
    <text evidence="1">The sequence shown here is derived from an EMBL/GenBank/DDBJ whole genome shotgun (WGS) entry which is preliminary data.</text>
</comment>
<protein>
    <submittedName>
        <fullName evidence="1">Uncharacterized protein</fullName>
    </submittedName>
</protein>
<sequence length="82" mass="7805">MVAQVALAGAQGAAADGQAGWLWLDGVSDPSVAILGATLSETAVTAGNGLADAATTLAAQGGRDIDPVAATASSWTPVQIGG</sequence>
<name>A0ABU9ZVJ2_9HYPH</name>
<gene>
    <name evidence="1" type="ORF">PUR29_18470</name>
</gene>